<comment type="caution">
    <text evidence="1">The sequence shown here is derived from an EMBL/GenBank/DDBJ whole genome shotgun (WGS) entry which is preliminary data.</text>
</comment>
<accession>A0ACB9RCY9</accession>
<organism evidence="1 2">
    <name type="scientific">Melastoma candidum</name>
    <dbReference type="NCBI Taxonomy" id="119954"/>
    <lineage>
        <taxon>Eukaryota</taxon>
        <taxon>Viridiplantae</taxon>
        <taxon>Streptophyta</taxon>
        <taxon>Embryophyta</taxon>
        <taxon>Tracheophyta</taxon>
        <taxon>Spermatophyta</taxon>
        <taxon>Magnoliopsida</taxon>
        <taxon>eudicotyledons</taxon>
        <taxon>Gunneridae</taxon>
        <taxon>Pentapetalae</taxon>
        <taxon>rosids</taxon>
        <taxon>malvids</taxon>
        <taxon>Myrtales</taxon>
        <taxon>Melastomataceae</taxon>
        <taxon>Melastomatoideae</taxon>
        <taxon>Melastomateae</taxon>
        <taxon>Melastoma</taxon>
    </lineage>
</organism>
<protein>
    <submittedName>
        <fullName evidence="1">Uncharacterized protein</fullName>
    </submittedName>
</protein>
<keyword evidence="2" id="KW-1185">Reference proteome</keyword>
<evidence type="ECO:0000313" key="2">
    <source>
        <dbReference type="Proteomes" id="UP001057402"/>
    </source>
</evidence>
<proteinExistence type="predicted"/>
<sequence>MADDPQKQPPLPHPRLCVGEVAREEDLTLFFALFALERRVSALKKQVEELQSELDAFATELENAKRSREFGRAGAQGS</sequence>
<reference evidence="2" key="1">
    <citation type="journal article" date="2023" name="Front. Plant Sci.">
        <title>Chromosomal-level genome assembly of Melastoma candidum provides insights into trichome evolution.</title>
        <authorList>
            <person name="Zhong Y."/>
            <person name="Wu W."/>
            <person name="Sun C."/>
            <person name="Zou P."/>
            <person name="Liu Y."/>
            <person name="Dai S."/>
            <person name="Zhou R."/>
        </authorList>
    </citation>
    <scope>NUCLEOTIDE SEQUENCE [LARGE SCALE GENOMIC DNA]</scope>
</reference>
<dbReference type="EMBL" id="CM042883">
    <property type="protein sequence ID" value="KAI4375303.1"/>
    <property type="molecule type" value="Genomic_DNA"/>
</dbReference>
<evidence type="ECO:0000313" key="1">
    <source>
        <dbReference type="EMBL" id="KAI4375303.1"/>
    </source>
</evidence>
<name>A0ACB9RCY9_9MYRT</name>
<gene>
    <name evidence="1" type="ORF">MLD38_013187</name>
</gene>
<dbReference type="Proteomes" id="UP001057402">
    <property type="component" value="Chromosome 4"/>
</dbReference>